<sequence>MRFTPYLMIPVIRETPNGSRRFWSDNPSTPSSFLFDTSSSQLSAFGRLPNLDPYGRKLSFISYFLVDVAVVILCVAIVAVYFSTVLIRKCIYLLKKCTLSLKLKKE</sequence>
<evidence type="ECO:0000313" key="3">
    <source>
        <dbReference type="Proteomes" id="UP000053660"/>
    </source>
</evidence>
<organism evidence="2 3">
    <name type="scientific">Oesophagostomum dentatum</name>
    <name type="common">Nodular worm</name>
    <dbReference type="NCBI Taxonomy" id="61180"/>
    <lineage>
        <taxon>Eukaryota</taxon>
        <taxon>Metazoa</taxon>
        <taxon>Ecdysozoa</taxon>
        <taxon>Nematoda</taxon>
        <taxon>Chromadorea</taxon>
        <taxon>Rhabditida</taxon>
        <taxon>Rhabditina</taxon>
        <taxon>Rhabditomorpha</taxon>
        <taxon>Strongyloidea</taxon>
        <taxon>Strongylidae</taxon>
        <taxon>Oesophagostomum</taxon>
    </lineage>
</organism>
<dbReference type="AlphaFoldDB" id="A0A0B1RZE2"/>
<evidence type="ECO:0000313" key="2">
    <source>
        <dbReference type="EMBL" id="KHJ77021.1"/>
    </source>
</evidence>
<gene>
    <name evidence="2" type="ORF">OESDEN_23359</name>
</gene>
<feature type="transmembrane region" description="Helical" evidence="1">
    <location>
        <begin position="60"/>
        <end position="87"/>
    </location>
</feature>
<dbReference type="EMBL" id="KN611177">
    <property type="protein sequence ID" value="KHJ77021.1"/>
    <property type="molecule type" value="Genomic_DNA"/>
</dbReference>
<dbReference type="Proteomes" id="UP000053660">
    <property type="component" value="Unassembled WGS sequence"/>
</dbReference>
<name>A0A0B1RZE2_OESDE</name>
<dbReference type="OrthoDB" id="5835829at2759"/>
<keyword evidence="1" id="KW-1133">Transmembrane helix</keyword>
<keyword evidence="1" id="KW-0472">Membrane</keyword>
<keyword evidence="1" id="KW-0812">Transmembrane</keyword>
<keyword evidence="3" id="KW-1185">Reference proteome</keyword>
<protein>
    <submittedName>
        <fullName evidence="2">Uncharacterized protein</fullName>
    </submittedName>
</protein>
<accession>A0A0B1RZE2</accession>
<reference evidence="2 3" key="1">
    <citation type="submission" date="2014-03" db="EMBL/GenBank/DDBJ databases">
        <title>Draft genome of the hookworm Oesophagostomum dentatum.</title>
        <authorList>
            <person name="Mitreva M."/>
        </authorList>
    </citation>
    <scope>NUCLEOTIDE SEQUENCE [LARGE SCALE GENOMIC DNA]</scope>
    <source>
        <strain evidence="2 3">OD-Hann</strain>
    </source>
</reference>
<evidence type="ECO:0000256" key="1">
    <source>
        <dbReference type="SAM" id="Phobius"/>
    </source>
</evidence>
<proteinExistence type="predicted"/>